<feature type="chain" id="PRO_5002005277" evidence="2">
    <location>
        <begin position="27"/>
        <end position="75"/>
    </location>
</feature>
<accession>A0A0A3Y4Q4</accession>
<keyword evidence="1" id="KW-1133">Transmembrane helix</keyword>
<dbReference type="Proteomes" id="UP000030377">
    <property type="component" value="Unassembled WGS sequence"/>
</dbReference>
<feature type="transmembrane region" description="Helical" evidence="1">
    <location>
        <begin position="50"/>
        <end position="68"/>
    </location>
</feature>
<evidence type="ECO:0000256" key="2">
    <source>
        <dbReference type="SAM" id="SignalP"/>
    </source>
</evidence>
<keyword evidence="1" id="KW-0472">Membrane</keyword>
<dbReference type="RefSeq" id="WP_041954387.1">
    <property type="nucleotide sequence ID" value="NZ_JANUDC010000001.1"/>
</dbReference>
<keyword evidence="1" id="KW-0812">Transmembrane</keyword>
<reference evidence="3 4" key="1">
    <citation type="submission" date="2014-09" db="EMBL/GenBank/DDBJ databases">
        <title>Draft genome of Bradyrhizobium japonicum Is-34.</title>
        <authorList>
            <person name="Tsurumaru H."/>
            <person name="Yamakawa T."/>
            <person name="Hashimoto S."/>
            <person name="Okizaki K."/>
            <person name="Kanesaki Y."/>
            <person name="Yoshikawa H."/>
            <person name="Yajima S."/>
        </authorList>
    </citation>
    <scope>NUCLEOTIDE SEQUENCE [LARGE SCALE GENOMIC DNA]</scope>
    <source>
        <strain evidence="3 4">Is-34</strain>
    </source>
</reference>
<comment type="caution">
    <text evidence="3">The sequence shown here is derived from an EMBL/GenBank/DDBJ whole genome shotgun (WGS) entry which is preliminary data.</text>
</comment>
<gene>
    <name evidence="3" type="ORF">MA20_07090</name>
</gene>
<keyword evidence="2" id="KW-0732">Signal</keyword>
<proteinExistence type="predicted"/>
<protein>
    <submittedName>
        <fullName evidence="3">Uncharacterized protein</fullName>
    </submittedName>
</protein>
<evidence type="ECO:0000313" key="4">
    <source>
        <dbReference type="Proteomes" id="UP000030377"/>
    </source>
</evidence>
<sequence length="75" mass="7770">MKISLATLPTAALAFTLMISAPPALACNGNGNCENAPGQVKKFEGAPGPIAGAGLPMLAIGYGVYWLVKRRRKVD</sequence>
<organism evidence="3 4">
    <name type="scientific">Bradyrhizobium japonicum</name>
    <dbReference type="NCBI Taxonomy" id="375"/>
    <lineage>
        <taxon>Bacteria</taxon>
        <taxon>Pseudomonadati</taxon>
        <taxon>Pseudomonadota</taxon>
        <taxon>Alphaproteobacteria</taxon>
        <taxon>Hyphomicrobiales</taxon>
        <taxon>Nitrobacteraceae</taxon>
        <taxon>Bradyrhizobium</taxon>
    </lineage>
</organism>
<feature type="signal peptide" evidence="2">
    <location>
        <begin position="1"/>
        <end position="26"/>
    </location>
</feature>
<dbReference type="AlphaFoldDB" id="A0A0A3Y4Q4"/>
<evidence type="ECO:0000256" key="1">
    <source>
        <dbReference type="SAM" id="Phobius"/>
    </source>
</evidence>
<name>A0A0A3Y4Q4_BRAJP</name>
<evidence type="ECO:0000313" key="3">
    <source>
        <dbReference type="EMBL" id="KGT80366.1"/>
    </source>
</evidence>
<dbReference type="EMBL" id="JRPN01000004">
    <property type="protein sequence ID" value="KGT80366.1"/>
    <property type="molecule type" value="Genomic_DNA"/>
</dbReference>